<evidence type="ECO:0000256" key="6">
    <source>
        <dbReference type="ARBA" id="ARBA00022989"/>
    </source>
</evidence>
<evidence type="ECO:0000313" key="12">
    <source>
        <dbReference type="Proteomes" id="UP000826271"/>
    </source>
</evidence>
<evidence type="ECO:0000256" key="5">
    <source>
        <dbReference type="ARBA" id="ARBA00022737"/>
    </source>
</evidence>
<dbReference type="AlphaFoldDB" id="A0AAV6Y4S1"/>
<keyword evidence="6 8" id="KW-1133">Transmembrane helix</keyword>
<dbReference type="InterPro" id="IPR000719">
    <property type="entry name" value="Prot_kinase_dom"/>
</dbReference>
<keyword evidence="3 8" id="KW-0812">Transmembrane</keyword>
<dbReference type="GO" id="GO:0004672">
    <property type="term" value="F:protein kinase activity"/>
    <property type="evidence" value="ECO:0007669"/>
    <property type="project" value="InterPro"/>
</dbReference>
<dbReference type="GO" id="GO:0016020">
    <property type="term" value="C:membrane"/>
    <property type="evidence" value="ECO:0007669"/>
    <property type="project" value="UniProtKB-SubCell"/>
</dbReference>
<feature type="chain" id="PRO_5043383829" description="Protein kinase domain-containing protein" evidence="9">
    <location>
        <begin position="31"/>
        <end position="566"/>
    </location>
</feature>
<keyword evidence="5" id="KW-0677">Repeat</keyword>
<comment type="caution">
    <text evidence="11">The sequence shown here is derived from an EMBL/GenBank/DDBJ whole genome shotgun (WGS) entry which is preliminary data.</text>
</comment>
<keyword evidence="7 8" id="KW-0472">Membrane</keyword>
<evidence type="ECO:0000259" key="10">
    <source>
        <dbReference type="PROSITE" id="PS50011"/>
    </source>
</evidence>
<dbReference type="SUPFAM" id="SSF56112">
    <property type="entry name" value="Protein kinase-like (PK-like)"/>
    <property type="match status" value="1"/>
</dbReference>
<dbReference type="PANTHER" id="PTHR48007:SF86">
    <property type="entry name" value="(WILD MALAYSIAN BANANA) HYPOTHETICAL PROTEIN"/>
    <property type="match status" value="1"/>
</dbReference>
<dbReference type="InterPro" id="IPR032675">
    <property type="entry name" value="LRR_dom_sf"/>
</dbReference>
<evidence type="ECO:0000256" key="2">
    <source>
        <dbReference type="ARBA" id="ARBA00022614"/>
    </source>
</evidence>
<dbReference type="SUPFAM" id="SSF52058">
    <property type="entry name" value="L domain-like"/>
    <property type="match status" value="1"/>
</dbReference>
<dbReference type="GO" id="GO:0005524">
    <property type="term" value="F:ATP binding"/>
    <property type="evidence" value="ECO:0007669"/>
    <property type="project" value="InterPro"/>
</dbReference>
<dbReference type="PROSITE" id="PS50011">
    <property type="entry name" value="PROTEIN_KINASE_DOM"/>
    <property type="match status" value="1"/>
</dbReference>
<evidence type="ECO:0000256" key="3">
    <source>
        <dbReference type="ARBA" id="ARBA00022692"/>
    </source>
</evidence>
<dbReference type="FunFam" id="3.80.10.10:FF:000400">
    <property type="entry name" value="Nuclear pore complex protein NUP107"/>
    <property type="match status" value="1"/>
</dbReference>
<accession>A0AAV6Y4S1</accession>
<evidence type="ECO:0000256" key="8">
    <source>
        <dbReference type="SAM" id="Phobius"/>
    </source>
</evidence>
<dbReference type="Gene3D" id="3.30.200.20">
    <property type="entry name" value="Phosphorylase Kinase, domain 1"/>
    <property type="match status" value="1"/>
</dbReference>
<protein>
    <recommendedName>
        <fullName evidence="10">Protein kinase domain-containing protein</fullName>
    </recommendedName>
</protein>
<reference evidence="11" key="1">
    <citation type="submission" date="2019-10" db="EMBL/GenBank/DDBJ databases">
        <authorList>
            <person name="Zhang R."/>
            <person name="Pan Y."/>
            <person name="Wang J."/>
            <person name="Ma R."/>
            <person name="Yu S."/>
        </authorList>
    </citation>
    <scope>NUCLEOTIDE SEQUENCE</scope>
    <source>
        <strain evidence="11">LA-IB0</strain>
        <tissue evidence="11">Leaf</tissue>
    </source>
</reference>
<feature type="transmembrane region" description="Helical" evidence="8">
    <location>
        <begin position="235"/>
        <end position="260"/>
    </location>
</feature>
<keyword evidence="4 9" id="KW-0732">Signal</keyword>
<dbReference type="EMBL" id="WHWC01000002">
    <property type="protein sequence ID" value="KAG8387886.1"/>
    <property type="molecule type" value="Genomic_DNA"/>
</dbReference>
<sequence>MDHLSPISVSGRCWLLLLLLIIVMFPMSESVQSDIDCLRSIKESLQDPLDKLSTWQFNDIRAQTFYYNYTCSFNGVECWNNDENRIISIQLSDMGLIGEFPQGIANCSSLQGLDLSNNHLYGSIPSHISDMMPFVISLDLSSNNFSGQIPVGIADFSYLNVLKLNNNFFSGQIPQQLVYLQRLTSFRVANNLLSGPVPAFPNSLTFPPEIYANNTGLCGYPLDPCESGGESERDAFVSGLLVGWAVFFALSLVVGWFIPLDKLTINFIKRRWVMMTPRLQSLLSSHRTDNTMISMLERFATRMSFSELSEATDNFSENNVIAIGETGTTYKGTLTNDRCLAIKRLFHSTNLEHQFQSEIETLGRFRHKTLVQLIGFCHEFTDRFIIYKFMPNGSLHHCLFSSNINMEWPLRMRIAVGIAKGIAWLHQNRIVHRGISSKCVLLDENFDPKISEFGKATISLNGEFSLPSCYEEDIYAFGMVLLELITGKKHEEFINSSEGGDMFELISKLQATGEYDDGMCCFLRIAGKCVECDPGNWPSMVQVYQMLIGTTRREDSDTKNEIQFAD</sequence>
<dbReference type="InterPro" id="IPR013210">
    <property type="entry name" value="LRR_N_plant-typ"/>
</dbReference>
<dbReference type="Pfam" id="PF07714">
    <property type="entry name" value="PK_Tyr_Ser-Thr"/>
    <property type="match status" value="1"/>
</dbReference>
<evidence type="ECO:0000256" key="4">
    <source>
        <dbReference type="ARBA" id="ARBA00022729"/>
    </source>
</evidence>
<dbReference type="InterPro" id="IPR011009">
    <property type="entry name" value="Kinase-like_dom_sf"/>
</dbReference>
<gene>
    <name evidence="11" type="ORF">BUALT_Bualt02G0068100</name>
</gene>
<dbReference type="InterPro" id="IPR001611">
    <property type="entry name" value="Leu-rich_rpt"/>
</dbReference>
<dbReference type="Gene3D" id="3.80.10.10">
    <property type="entry name" value="Ribonuclease Inhibitor"/>
    <property type="match status" value="1"/>
</dbReference>
<proteinExistence type="predicted"/>
<dbReference type="Proteomes" id="UP000826271">
    <property type="component" value="Unassembled WGS sequence"/>
</dbReference>
<comment type="subcellular location">
    <subcellularLocation>
        <location evidence="1">Membrane</location>
    </subcellularLocation>
</comment>
<dbReference type="InterPro" id="IPR001245">
    <property type="entry name" value="Ser-Thr/Tyr_kinase_cat_dom"/>
</dbReference>
<dbReference type="InterPro" id="IPR046959">
    <property type="entry name" value="PRK1-6/SRF4-like"/>
</dbReference>
<dbReference type="PANTHER" id="PTHR48007">
    <property type="entry name" value="LEUCINE-RICH REPEAT RECEPTOR-LIKE PROTEIN KINASE PXC1"/>
    <property type="match status" value="1"/>
</dbReference>
<feature type="domain" description="Protein kinase" evidence="10">
    <location>
        <begin position="315"/>
        <end position="547"/>
    </location>
</feature>
<dbReference type="Pfam" id="PF08263">
    <property type="entry name" value="LRRNT_2"/>
    <property type="match status" value="1"/>
</dbReference>
<name>A0AAV6Y4S1_9LAMI</name>
<feature type="signal peptide" evidence="9">
    <location>
        <begin position="1"/>
        <end position="30"/>
    </location>
</feature>
<keyword evidence="2" id="KW-0433">Leucine-rich repeat</keyword>
<keyword evidence="12" id="KW-1185">Reference proteome</keyword>
<evidence type="ECO:0000313" key="11">
    <source>
        <dbReference type="EMBL" id="KAG8387886.1"/>
    </source>
</evidence>
<evidence type="ECO:0000256" key="9">
    <source>
        <dbReference type="SAM" id="SignalP"/>
    </source>
</evidence>
<dbReference type="Pfam" id="PF00560">
    <property type="entry name" value="LRR_1"/>
    <property type="match status" value="2"/>
</dbReference>
<evidence type="ECO:0000256" key="1">
    <source>
        <dbReference type="ARBA" id="ARBA00004370"/>
    </source>
</evidence>
<organism evidence="11 12">
    <name type="scientific">Buddleja alternifolia</name>
    <dbReference type="NCBI Taxonomy" id="168488"/>
    <lineage>
        <taxon>Eukaryota</taxon>
        <taxon>Viridiplantae</taxon>
        <taxon>Streptophyta</taxon>
        <taxon>Embryophyta</taxon>
        <taxon>Tracheophyta</taxon>
        <taxon>Spermatophyta</taxon>
        <taxon>Magnoliopsida</taxon>
        <taxon>eudicotyledons</taxon>
        <taxon>Gunneridae</taxon>
        <taxon>Pentapetalae</taxon>
        <taxon>asterids</taxon>
        <taxon>lamiids</taxon>
        <taxon>Lamiales</taxon>
        <taxon>Scrophulariaceae</taxon>
        <taxon>Buddlejeae</taxon>
        <taxon>Buddleja</taxon>
    </lineage>
</organism>
<dbReference type="Gene3D" id="1.10.510.10">
    <property type="entry name" value="Transferase(Phosphotransferase) domain 1"/>
    <property type="match status" value="2"/>
</dbReference>
<evidence type="ECO:0000256" key="7">
    <source>
        <dbReference type="ARBA" id="ARBA00023136"/>
    </source>
</evidence>